<keyword evidence="4 5" id="KW-0732">Signal</keyword>
<dbReference type="AlphaFoldDB" id="A0A8T1WQV5"/>
<dbReference type="EMBL" id="JAGDFL010000250">
    <property type="protein sequence ID" value="KAG7394728.1"/>
    <property type="molecule type" value="Genomic_DNA"/>
</dbReference>
<evidence type="ECO:0000313" key="6">
    <source>
        <dbReference type="EMBL" id="KAG7394728.1"/>
    </source>
</evidence>
<feature type="chain" id="PRO_5041011458" description="RxLR effector protein" evidence="5">
    <location>
        <begin position="21"/>
        <end position="206"/>
    </location>
</feature>
<keyword evidence="7" id="KW-1185">Reference proteome</keyword>
<comment type="function">
    <text evidence="5">Effector that suppresses plant defense responses during pathogen infection.</text>
</comment>
<gene>
    <name evidence="6" type="ORF">PHYBOEH_004771</name>
</gene>
<organism evidence="6 7">
    <name type="scientific">Phytophthora boehmeriae</name>
    <dbReference type="NCBI Taxonomy" id="109152"/>
    <lineage>
        <taxon>Eukaryota</taxon>
        <taxon>Sar</taxon>
        <taxon>Stramenopiles</taxon>
        <taxon>Oomycota</taxon>
        <taxon>Peronosporomycetes</taxon>
        <taxon>Peronosporales</taxon>
        <taxon>Peronosporaceae</taxon>
        <taxon>Phytophthora</taxon>
    </lineage>
</organism>
<dbReference type="GO" id="GO:0005576">
    <property type="term" value="C:extracellular region"/>
    <property type="evidence" value="ECO:0007669"/>
    <property type="project" value="UniProtKB-SubCell"/>
</dbReference>
<comment type="domain">
    <text evidence="5">The RxLR-dEER motif acts to carry the protein into the host cell cytoplasm through binding to cell surface phosphatidylinositol-3-phosphate.</text>
</comment>
<comment type="caution">
    <text evidence="6">The sequence shown here is derived from an EMBL/GenBank/DDBJ whole genome shotgun (WGS) entry which is preliminary data.</text>
</comment>
<protein>
    <recommendedName>
        <fullName evidence="5">RxLR effector protein</fullName>
    </recommendedName>
</protein>
<dbReference type="InterPro" id="IPR031825">
    <property type="entry name" value="RXLR"/>
</dbReference>
<sequence>MRLVYSFLVVAVFLLAGSDAALRATDTNQVALRKANPQAQSQSLTAEDNKRERFLKAIPRVNSLGITKVTTPNVAATTTLVATAANKELSKLGQLFSKAMYRNWYDAERTPLAMRKALKLEGLGSNMRSHPNWPLYINYARYYANQPSMKTIKKWFNAGLNPEQVKVKVGLKGITGPAPITEHPAWNVLQVFTRYYNKHKPNTLPA</sequence>
<name>A0A8T1WQV5_9STRA</name>
<dbReference type="Proteomes" id="UP000693981">
    <property type="component" value="Unassembled WGS sequence"/>
</dbReference>
<accession>A0A8T1WQV5</accession>
<keyword evidence="3 5" id="KW-0964">Secreted</keyword>
<comment type="subcellular location">
    <subcellularLocation>
        <location evidence="1 5">Secreted</location>
    </subcellularLocation>
</comment>
<evidence type="ECO:0000256" key="3">
    <source>
        <dbReference type="ARBA" id="ARBA00022525"/>
    </source>
</evidence>
<evidence type="ECO:0000256" key="5">
    <source>
        <dbReference type="RuleBase" id="RU367124"/>
    </source>
</evidence>
<reference evidence="6" key="1">
    <citation type="submission" date="2021-02" db="EMBL/GenBank/DDBJ databases">
        <authorList>
            <person name="Palmer J.M."/>
        </authorList>
    </citation>
    <scope>NUCLEOTIDE SEQUENCE</scope>
    <source>
        <strain evidence="6">SCRP23</strain>
    </source>
</reference>
<feature type="signal peptide" evidence="5">
    <location>
        <begin position="1"/>
        <end position="20"/>
    </location>
</feature>
<dbReference type="Pfam" id="PF16810">
    <property type="entry name" value="RXLR"/>
    <property type="match status" value="1"/>
</dbReference>
<comment type="similarity">
    <text evidence="2 5">Belongs to the RxLR effector family.</text>
</comment>
<evidence type="ECO:0000256" key="2">
    <source>
        <dbReference type="ARBA" id="ARBA00010400"/>
    </source>
</evidence>
<evidence type="ECO:0000313" key="7">
    <source>
        <dbReference type="Proteomes" id="UP000693981"/>
    </source>
</evidence>
<evidence type="ECO:0000256" key="4">
    <source>
        <dbReference type="ARBA" id="ARBA00022729"/>
    </source>
</evidence>
<proteinExistence type="inferred from homology"/>
<evidence type="ECO:0000256" key="1">
    <source>
        <dbReference type="ARBA" id="ARBA00004613"/>
    </source>
</evidence>